<evidence type="ECO:0000256" key="1">
    <source>
        <dbReference type="SAM" id="MobiDB-lite"/>
    </source>
</evidence>
<protein>
    <submittedName>
        <fullName evidence="2">Uncharacterized protein</fullName>
    </submittedName>
</protein>
<accession>A6GDT5</accession>
<keyword evidence="3" id="KW-1185">Reference proteome</keyword>
<organism evidence="2 3">
    <name type="scientific">Plesiocystis pacifica SIR-1</name>
    <dbReference type="NCBI Taxonomy" id="391625"/>
    <lineage>
        <taxon>Bacteria</taxon>
        <taxon>Pseudomonadati</taxon>
        <taxon>Myxococcota</taxon>
        <taxon>Polyangia</taxon>
        <taxon>Nannocystales</taxon>
        <taxon>Nannocystaceae</taxon>
        <taxon>Plesiocystis</taxon>
    </lineage>
</organism>
<comment type="caution">
    <text evidence="2">The sequence shown here is derived from an EMBL/GenBank/DDBJ whole genome shotgun (WGS) entry which is preliminary data.</text>
</comment>
<evidence type="ECO:0000313" key="2">
    <source>
        <dbReference type="EMBL" id="EDM75974.1"/>
    </source>
</evidence>
<feature type="compositionally biased region" description="Basic and acidic residues" evidence="1">
    <location>
        <begin position="27"/>
        <end position="36"/>
    </location>
</feature>
<dbReference type="AlphaFoldDB" id="A6GDT5"/>
<evidence type="ECO:0000313" key="3">
    <source>
        <dbReference type="Proteomes" id="UP000005801"/>
    </source>
</evidence>
<feature type="region of interest" description="Disordered" evidence="1">
    <location>
        <begin position="1"/>
        <end position="63"/>
    </location>
</feature>
<gene>
    <name evidence="2" type="ORF">PPSIR1_19914</name>
</gene>
<dbReference type="EMBL" id="ABCS01000076">
    <property type="protein sequence ID" value="EDM75974.1"/>
    <property type="molecule type" value="Genomic_DNA"/>
</dbReference>
<proteinExistence type="predicted"/>
<dbReference type="RefSeq" id="WP_006974875.1">
    <property type="nucleotide sequence ID" value="NZ_ABCS01000076.1"/>
</dbReference>
<reference evidence="2 3" key="1">
    <citation type="submission" date="2007-06" db="EMBL/GenBank/DDBJ databases">
        <authorList>
            <person name="Shimkets L."/>
            <person name="Ferriera S."/>
            <person name="Johnson J."/>
            <person name="Kravitz S."/>
            <person name="Beeson K."/>
            <person name="Sutton G."/>
            <person name="Rogers Y.-H."/>
            <person name="Friedman R."/>
            <person name="Frazier M."/>
            <person name="Venter J.C."/>
        </authorList>
    </citation>
    <scope>NUCLEOTIDE SEQUENCE [LARGE SCALE GENOMIC DNA]</scope>
    <source>
        <strain evidence="2 3">SIR-1</strain>
    </source>
</reference>
<dbReference type="Proteomes" id="UP000005801">
    <property type="component" value="Unassembled WGS sequence"/>
</dbReference>
<sequence length="63" mass="6333">MAASGHELAIDDHRMGHAGGSGGWQRALDEGVDRALGDSCPGRTGEAEGEDAKEGEGPEPCAG</sequence>
<name>A6GDT5_9BACT</name>